<gene>
    <name evidence="2" type="ORF">COO91_06660</name>
</gene>
<dbReference type="AlphaFoldDB" id="A0A2K8SYX6"/>
<reference evidence="2 3" key="1">
    <citation type="submission" date="2017-11" db="EMBL/GenBank/DDBJ databases">
        <title>Complete genome of a free-living desiccation-tolerant cyanobacterium and its photosynthetic adaptation to extreme terrestrial habitat.</title>
        <authorList>
            <person name="Shang J."/>
        </authorList>
    </citation>
    <scope>NUCLEOTIDE SEQUENCE [LARGE SCALE GENOMIC DNA]</scope>
    <source>
        <strain evidence="2 3">CCNUN1</strain>
    </source>
</reference>
<keyword evidence="2" id="KW-0378">Hydrolase</keyword>
<keyword evidence="3" id="KW-1185">Reference proteome</keyword>
<feature type="domain" description="Peptidase C-terminal archaeal/bacterial" evidence="1">
    <location>
        <begin position="28"/>
        <end position="103"/>
    </location>
</feature>
<dbReference type="InterPro" id="IPR007280">
    <property type="entry name" value="Peptidase_C_arc/bac"/>
</dbReference>
<dbReference type="Proteomes" id="UP000232003">
    <property type="component" value="Chromosome"/>
</dbReference>
<dbReference type="OrthoDB" id="464425at2"/>
<dbReference type="GO" id="GO:0006508">
    <property type="term" value="P:proteolysis"/>
    <property type="evidence" value="ECO:0007669"/>
    <property type="project" value="UniProtKB-KW"/>
</dbReference>
<sequence length="242" mass="25741">MAAEFSLGTLSDTPIVITNFVGNLDPQDTFSFNLPNSGVSINVVVTGLSANTDVDVKVFKDLNSNGIVDGIDTEVGTSSRRGTSDEAINIANQGAGPYVAQVDPFSNNTSGYNLRLSTTGFGSPSNLLSSDVLVGVLTSSRNFKDSLRNNDTSDIYNFIVNTAGSFTFTLDPVESVDPDLRLIQDINSNSVVDPGEVITTSSVSFGSNDVITNFLNPGDNYFIQVYQFFGDPINYSLSATPV</sequence>
<protein>
    <submittedName>
        <fullName evidence="2">Serine protease, subtilase family</fullName>
    </submittedName>
</protein>
<dbReference type="Pfam" id="PF04151">
    <property type="entry name" value="PPC"/>
    <property type="match status" value="1"/>
</dbReference>
<evidence type="ECO:0000259" key="1">
    <source>
        <dbReference type="Pfam" id="PF04151"/>
    </source>
</evidence>
<organism evidence="2 3">
    <name type="scientific">Nostoc flagelliforme CCNUN1</name>
    <dbReference type="NCBI Taxonomy" id="2038116"/>
    <lineage>
        <taxon>Bacteria</taxon>
        <taxon>Bacillati</taxon>
        <taxon>Cyanobacteriota</taxon>
        <taxon>Cyanophyceae</taxon>
        <taxon>Nostocales</taxon>
        <taxon>Nostocaceae</taxon>
        <taxon>Nostoc</taxon>
    </lineage>
</organism>
<dbReference type="KEGG" id="nfl:COO91_06660"/>
<accession>A0A2K8SYX6</accession>
<evidence type="ECO:0000313" key="2">
    <source>
        <dbReference type="EMBL" id="AUB40641.1"/>
    </source>
</evidence>
<dbReference type="GO" id="GO:0008233">
    <property type="term" value="F:peptidase activity"/>
    <property type="evidence" value="ECO:0007669"/>
    <property type="project" value="UniProtKB-KW"/>
</dbReference>
<dbReference type="SUPFAM" id="SSF89260">
    <property type="entry name" value="Collagen-binding domain"/>
    <property type="match status" value="2"/>
</dbReference>
<keyword evidence="2" id="KW-0645">Protease</keyword>
<evidence type="ECO:0000313" key="3">
    <source>
        <dbReference type="Proteomes" id="UP000232003"/>
    </source>
</evidence>
<dbReference type="EMBL" id="CP024785">
    <property type="protein sequence ID" value="AUB40641.1"/>
    <property type="molecule type" value="Genomic_DNA"/>
</dbReference>
<proteinExistence type="predicted"/>
<dbReference type="Gene3D" id="2.60.120.380">
    <property type="match status" value="2"/>
</dbReference>
<dbReference type="RefSeq" id="WP_100901286.1">
    <property type="nucleotide sequence ID" value="NZ_CAWNNC010000001.1"/>
</dbReference>
<name>A0A2K8SYX6_9NOSO</name>